<dbReference type="Proteomes" id="UP001201873">
    <property type="component" value="Unassembled WGS sequence"/>
</dbReference>
<dbReference type="InterPro" id="IPR031321">
    <property type="entry name" value="UCP012641"/>
</dbReference>
<evidence type="ECO:0000256" key="1">
    <source>
        <dbReference type="SAM" id="MobiDB-lite"/>
    </source>
</evidence>
<gene>
    <name evidence="2" type="ORF">MXD59_25655</name>
</gene>
<reference evidence="2 3" key="1">
    <citation type="submission" date="2022-04" db="EMBL/GenBank/DDBJ databases">
        <title>Genome diversity in the genus Frankia.</title>
        <authorList>
            <person name="Carlos-Shanley C."/>
            <person name="Hahn D."/>
        </authorList>
    </citation>
    <scope>NUCLEOTIDE SEQUENCE [LARGE SCALE GENOMIC DNA]</scope>
    <source>
        <strain evidence="2 3">Ag45/Mut15</strain>
    </source>
</reference>
<protein>
    <submittedName>
        <fullName evidence="2">Zinc-binding peptidase</fullName>
    </submittedName>
</protein>
<name>A0ABT0K6F9_9ACTN</name>
<keyword evidence="3" id="KW-1185">Reference proteome</keyword>
<evidence type="ECO:0000313" key="3">
    <source>
        <dbReference type="Proteomes" id="UP001201873"/>
    </source>
</evidence>
<comment type="caution">
    <text evidence="2">The sequence shown here is derived from an EMBL/GenBank/DDBJ whole genome shotgun (WGS) entry which is preliminary data.</text>
</comment>
<dbReference type="EMBL" id="JALKFT010000072">
    <property type="protein sequence ID" value="MCK9879099.1"/>
    <property type="molecule type" value="Genomic_DNA"/>
</dbReference>
<feature type="compositionally biased region" description="Gly residues" evidence="1">
    <location>
        <begin position="369"/>
        <end position="383"/>
    </location>
</feature>
<organism evidence="2 3">
    <name type="scientific">Frankia umida</name>
    <dbReference type="NCBI Taxonomy" id="573489"/>
    <lineage>
        <taxon>Bacteria</taxon>
        <taxon>Bacillati</taxon>
        <taxon>Actinomycetota</taxon>
        <taxon>Actinomycetes</taxon>
        <taxon>Frankiales</taxon>
        <taxon>Frankiaceae</taxon>
        <taxon>Frankia</taxon>
    </lineage>
</organism>
<feature type="region of interest" description="Disordered" evidence="1">
    <location>
        <begin position="318"/>
        <end position="348"/>
    </location>
</feature>
<accession>A0ABT0K6F9</accession>
<dbReference type="Pfam" id="PF15887">
    <property type="entry name" value="Peptidase_Mx"/>
    <property type="match status" value="1"/>
</dbReference>
<feature type="region of interest" description="Disordered" evidence="1">
    <location>
        <begin position="368"/>
        <end position="387"/>
    </location>
</feature>
<sequence>MELPPVAVIAAAIGRTPFDGAGGQAGVEAVHQVASPTLVRRVTATDLIDRAIGADPIAEDLLDGVPPERRRWLQRCAASERAGCNWLVPVPASAADSSGAGELCRCCRLTRTRPADDDPTGRDRFVRAEAAKRRLVAQLLELGLPVVAQRDDPVRGLAFDLLNSSEHAVVTGHSDGLITLDLAESDDAHRERVRLHLGEPYRTLLGHFRHEIGHYYWEALVGADPARTARFRELFGDPDLDYGAALERHYAQGPPPNWRDTYVSAYATMHPWEDWAETFAHYLHIRDTLRTSAEFGLQVAGPDLAAFGVPSNSLSAEPADVSDLYGPPDPSDLTNLSDGADPWSTAHTSDPVALQGSVAAGGSVAPRGAAGGTGSAGGAGSAGANGSAGSVGRASIRAIIDQWLPLTYALNAINRSMGRDDLYPFVLTPAVRAKLGFVHEMIIDGVGVSIPARSDAAGPDGARPDTTSAASG</sequence>
<proteinExistence type="predicted"/>
<evidence type="ECO:0000313" key="2">
    <source>
        <dbReference type="EMBL" id="MCK9879099.1"/>
    </source>
</evidence>